<dbReference type="PATRIC" id="fig|1246626.3.peg.284"/>
<dbReference type="GO" id="GO:0008081">
    <property type="term" value="F:phosphoric diester hydrolase activity"/>
    <property type="evidence" value="ECO:0007669"/>
    <property type="project" value="InterPro"/>
</dbReference>
<sequence>MTAIYGHRGAMGVFPENTLPSFEEALSNGVDGIELDVQLTKDHQFVVMHDPTVDRTTNGTGHVKDKTVKELKELSAGIPFTHLNNYCEADWKGITVPTLAEALELMAPYQVEVNIELKPNLSETEGIEKLLLDSVRPFQHALTLNYSSFHLPLIQRLRQLDKNIELAWLVKHEIPYPADYLATNRINLYHLSKKLALKERSTFDEEGLVQQSRIWTVNEPEEVKGLLKKKVKAIMTDFPEMALRIRKQQGNI</sequence>
<dbReference type="HOGENOM" id="CLU_030006_3_5_9"/>
<gene>
    <name evidence="2" type="ORF">BleG1_0297</name>
</gene>
<dbReference type="EMBL" id="CP003923">
    <property type="protein sequence ID" value="AIC92905.1"/>
    <property type="molecule type" value="Genomic_DNA"/>
</dbReference>
<dbReference type="InterPro" id="IPR017946">
    <property type="entry name" value="PLC-like_Pdiesterase_TIM-brl"/>
</dbReference>
<protein>
    <submittedName>
        <fullName evidence="2">Glycerophosphoryl diester phosphodiesterase</fullName>
    </submittedName>
</protein>
<dbReference type="SUPFAM" id="SSF51695">
    <property type="entry name" value="PLC-like phosphodiesterases"/>
    <property type="match status" value="1"/>
</dbReference>
<dbReference type="GO" id="GO:0006629">
    <property type="term" value="P:lipid metabolic process"/>
    <property type="evidence" value="ECO:0007669"/>
    <property type="project" value="InterPro"/>
</dbReference>
<accession>A0A060LS89</accession>
<dbReference type="OrthoDB" id="384721at2"/>
<dbReference type="PROSITE" id="PS51704">
    <property type="entry name" value="GP_PDE"/>
    <property type="match status" value="1"/>
</dbReference>
<dbReference type="InterPro" id="IPR030395">
    <property type="entry name" value="GP_PDE_dom"/>
</dbReference>
<dbReference type="PANTHER" id="PTHR46211">
    <property type="entry name" value="GLYCEROPHOSPHORYL DIESTER PHOSPHODIESTERASE"/>
    <property type="match status" value="1"/>
</dbReference>
<dbReference type="eggNOG" id="COG0584">
    <property type="taxonomic scope" value="Bacteria"/>
</dbReference>
<proteinExistence type="predicted"/>
<keyword evidence="3" id="KW-1185">Reference proteome</keyword>
<dbReference type="STRING" id="1246626.BleG1_0297"/>
<evidence type="ECO:0000313" key="2">
    <source>
        <dbReference type="EMBL" id="AIC92905.1"/>
    </source>
</evidence>
<dbReference type="KEGG" id="ble:BleG1_0297"/>
<dbReference type="Gene3D" id="3.20.20.190">
    <property type="entry name" value="Phosphatidylinositol (PI) phosphodiesterase"/>
    <property type="match status" value="1"/>
</dbReference>
<dbReference type="RefSeq" id="WP_038476333.1">
    <property type="nucleotide sequence ID" value="NZ_CP003923.1"/>
</dbReference>
<organism evidence="2 3">
    <name type="scientific">Shouchella lehensis G1</name>
    <dbReference type="NCBI Taxonomy" id="1246626"/>
    <lineage>
        <taxon>Bacteria</taxon>
        <taxon>Bacillati</taxon>
        <taxon>Bacillota</taxon>
        <taxon>Bacilli</taxon>
        <taxon>Bacillales</taxon>
        <taxon>Bacillaceae</taxon>
        <taxon>Shouchella</taxon>
    </lineage>
</organism>
<name>A0A060LS89_9BACI</name>
<dbReference type="PANTHER" id="PTHR46211:SF14">
    <property type="entry name" value="GLYCEROPHOSPHODIESTER PHOSPHODIESTERASE"/>
    <property type="match status" value="1"/>
</dbReference>
<reference evidence="2 3" key="1">
    <citation type="journal article" date="2014" name="Gene">
        <title>A comparative genomic analysis of the alkalitolerant soil bacterium Bacillus lehensis G1.</title>
        <authorList>
            <person name="Noor Y.M."/>
            <person name="Samsulrizal N.H."/>
            <person name="Jema'on N.A."/>
            <person name="Low K.O."/>
            <person name="Ramli A.N."/>
            <person name="Alias N.I."/>
            <person name="Damis S.I."/>
            <person name="Fuzi S.F."/>
            <person name="Isa M.N."/>
            <person name="Murad A.M."/>
            <person name="Raih M.F."/>
            <person name="Bakar F.D."/>
            <person name="Najimudin N."/>
            <person name="Mahadi N.M."/>
            <person name="Illias R.M."/>
        </authorList>
    </citation>
    <scope>NUCLEOTIDE SEQUENCE [LARGE SCALE GENOMIC DNA]</scope>
    <source>
        <strain evidence="2 3">G1</strain>
    </source>
</reference>
<dbReference type="Proteomes" id="UP000027142">
    <property type="component" value="Chromosome"/>
</dbReference>
<feature type="domain" description="GP-PDE" evidence="1">
    <location>
        <begin position="2"/>
        <end position="246"/>
    </location>
</feature>
<evidence type="ECO:0000259" key="1">
    <source>
        <dbReference type="PROSITE" id="PS51704"/>
    </source>
</evidence>
<evidence type="ECO:0000313" key="3">
    <source>
        <dbReference type="Proteomes" id="UP000027142"/>
    </source>
</evidence>
<dbReference type="AlphaFoldDB" id="A0A060LS89"/>
<dbReference type="Pfam" id="PF03009">
    <property type="entry name" value="GDPD"/>
    <property type="match status" value="1"/>
</dbReference>